<feature type="chain" id="PRO_5007593322" evidence="2">
    <location>
        <begin position="22"/>
        <end position="353"/>
    </location>
</feature>
<keyword evidence="2" id="KW-0732">Signal</keyword>
<organism evidence="3 4">
    <name type="scientific">Tieghemostelium lacteum</name>
    <name type="common">Slime mold</name>
    <name type="synonym">Dictyostelium lacteum</name>
    <dbReference type="NCBI Taxonomy" id="361077"/>
    <lineage>
        <taxon>Eukaryota</taxon>
        <taxon>Amoebozoa</taxon>
        <taxon>Evosea</taxon>
        <taxon>Eumycetozoa</taxon>
        <taxon>Dictyostelia</taxon>
        <taxon>Dictyosteliales</taxon>
        <taxon>Raperosteliaceae</taxon>
        <taxon>Tieghemostelium</taxon>
    </lineage>
</organism>
<evidence type="ECO:0000256" key="2">
    <source>
        <dbReference type="SAM" id="SignalP"/>
    </source>
</evidence>
<name>A0A151ZHZ3_TIELA</name>
<evidence type="ECO:0000313" key="3">
    <source>
        <dbReference type="EMBL" id="KYQ93618.1"/>
    </source>
</evidence>
<feature type="signal peptide" evidence="2">
    <location>
        <begin position="1"/>
        <end position="21"/>
    </location>
</feature>
<reference evidence="3 4" key="1">
    <citation type="submission" date="2015-12" db="EMBL/GenBank/DDBJ databases">
        <title>Dictyostelia acquired genes for synthesis and detection of signals that induce cell-type specialization by lateral gene transfer from prokaryotes.</title>
        <authorList>
            <person name="Gloeckner G."/>
            <person name="Schaap P."/>
        </authorList>
    </citation>
    <scope>NUCLEOTIDE SEQUENCE [LARGE SCALE GENOMIC DNA]</scope>
    <source>
        <strain evidence="3 4">TK</strain>
    </source>
</reference>
<sequence length="353" mass="39601">MKSSIKLLLVFLALVVLIVKCQQVSSSSGSWGSSDDSSSQPPTPYPTWTSKPTSNPAPTSTPSPNSAPNTLWGIFSLNLFHSYNITKYSFSTNTTEYYPIPKDVRTPYTILQVNDTSVIMVVGDYFSMNIVFMDLETSRYDYLQTMQYNTEIITFYSVSFGYDETSNTLYNIGYVSNNVSILIWNFETQEFSSISINGEAFGSVNGLYNANTNIFFANLYNNTNFQPVIYTIATFRSGTQAAYPITNLQPGAFNFLSQTSDNSLYGISDNDGYIMVYKLDLNNGQGTLYYHNNNFLFNNAPFTFNQFIIFCKTEPNYLDNSITLLNTHNGVTKTITIGSLPNYGYGNFFIASE</sequence>
<comment type="caution">
    <text evidence="3">The sequence shown here is derived from an EMBL/GenBank/DDBJ whole genome shotgun (WGS) entry which is preliminary data.</text>
</comment>
<dbReference type="SUPFAM" id="SSF50960">
    <property type="entry name" value="TolB, C-terminal domain"/>
    <property type="match status" value="1"/>
</dbReference>
<keyword evidence="4" id="KW-1185">Reference proteome</keyword>
<dbReference type="Proteomes" id="UP000076078">
    <property type="component" value="Unassembled WGS sequence"/>
</dbReference>
<feature type="compositionally biased region" description="Low complexity" evidence="1">
    <location>
        <begin position="26"/>
        <end position="39"/>
    </location>
</feature>
<proteinExistence type="predicted"/>
<dbReference type="AlphaFoldDB" id="A0A151ZHZ3"/>
<evidence type="ECO:0000256" key="1">
    <source>
        <dbReference type="SAM" id="MobiDB-lite"/>
    </source>
</evidence>
<feature type="region of interest" description="Disordered" evidence="1">
    <location>
        <begin position="26"/>
        <end position="65"/>
    </location>
</feature>
<protein>
    <submittedName>
        <fullName evidence="3">Synaptobrevin domain-containing protein</fullName>
    </submittedName>
</protein>
<gene>
    <name evidence="3" type="ORF">DLAC_04999</name>
</gene>
<evidence type="ECO:0000313" key="4">
    <source>
        <dbReference type="Proteomes" id="UP000076078"/>
    </source>
</evidence>
<dbReference type="EMBL" id="LODT01000025">
    <property type="protein sequence ID" value="KYQ93618.1"/>
    <property type="molecule type" value="Genomic_DNA"/>
</dbReference>
<dbReference type="InParanoid" id="A0A151ZHZ3"/>
<accession>A0A151ZHZ3</accession>
<feature type="compositionally biased region" description="Low complexity" evidence="1">
    <location>
        <begin position="49"/>
        <end position="65"/>
    </location>
</feature>